<evidence type="ECO:0000256" key="10">
    <source>
        <dbReference type="SAM" id="MobiDB-lite"/>
    </source>
</evidence>
<keyword evidence="5 8" id="KW-0653">Protein transport</keyword>
<dbReference type="GO" id="GO:0006623">
    <property type="term" value="P:protein targeting to vacuole"/>
    <property type="evidence" value="ECO:0007669"/>
    <property type="project" value="TreeGrafter"/>
</dbReference>
<dbReference type="SUPFAM" id="SSF140111">
    <property type="entry name" value="Endosomal sorting complex assembly domain"/>
    <property type="match status" value="1"/>
</dbReference>
<comment type="subcellular location">
    <subcellularLocation>
        <location evidence="1">Late endosome membrane</location>
        <topology evidence="1">Peripheral membrane protein</topology>
    </subcellularLocation>
</comment>
<name>A0A093LA88_EURHL</name>
<dbReference type="GO" id="GO:0000813">
    <property type="term" value="C:ESCRT I complex"/>
    <property type="evidence" value="ECO:0007669"/>
    <property type="project" value="UniProtKB-ARBA"/>
</dbReference>
<comment type="function">
    <text evidence="7">Component of the ESCRT-I complex, a regulator of vesicular trafficking process. Required for the sorting of endocytic ubiquitinated cargos into multivesicular bodies. May be involved in cell growth and differentiation.</text>
</comment>
<evidence type="ECO:0000256" key="7">
    <source>
        <dbReference type="ARBA" id="ARBA00025010"/>
    </source>
</evidence>
<dbReference type="Proteomes" id="UP000054232">
    <property type="component" value="Unassembled WGS sequence"/>
</dbReference>
<organism evidence="12 13">
    <name type="scientific">Eurypyga helias</name>
    <name type="common">Sunbittern</name>
    <name type="synonym">Ardea helias</name>
    <dbReference type="NCBI Taxonomy" id="54383"/>
    <lineage>
        <taxon>Eukaryota</taxon>
        <taxon>Metazoa</taxon>
        <taxon>Chordata</taxon>
        <taxon>Craniata</taxon>
        <taxon>Vertebrata</taxon>
        <taxon>Euteleostomi</taxon>
        <taxon>Archelosauria</taxon>
        <taxon>Archosauria</taxon>
        <taxon>Dinosauria</taxon>
        <taxon>Saurischia</taxon>
        <taxon>Theropoda</taxon>
        <taxon>Coelurosauria</taxon>
        <taxon>Aves</taxon>
        <taxon>Neognathae</taxon>
        <taxon>Neoaves</taxon>
        <taxon>Phaethontimorphae</taxon>
        <taxon>Eurypygiformes</taxon>
        <taxon>Eurypygidae</taxon>
        <taxon>Eurypyga</taxon>
    </lineage>
</organism>
<sequence>MDTLRNRTVEELQELQDNAEEIERLALESREVQELQLEREMALASNRSLAEQNLKFQAPLETGRADLSDRYEELRKLAERCREQKAKLEKFSAAMHPQTLLDLLQVESQKIEEESEKMAEMFLQGEVPLETFLERFSVMRKLSHLRRVRAEKLQEIVRKSEAPQEPGRDSGQQLPPRPPAPADAPQPFPAGAPSFPLPYSPAPNMPVGPTAH</sequence>
<evidence type="ECO:0000256" key="1">
    <source>
        <dbReference type="ARBA" id="ARBA00004633"/>
    </source>
</evidence>
<evidence type="ECO:0000256" key="4">
    <source>
        <dbReference type="ARBA" id="ARBA00022753"/>
    </source>
</evidence>
<evidence type="ECO:0000256" key="5">
    <source>
        <dbReference type="ARBA" id="ARBA00022927"/>
    </source>
</evidence>
<feature type="domain" description="VPS37 C-terminal" evidence="11">
    <location>
        <begin position="78"/>
        <end position="167"/>
    </location>
</feature>
<evidence type="ECO:0000313" key="12">
    <source>
        <dbReference type="EMBL" id="KFW06096.1"/>
    </source>
</evidence>
<evidence type="ECO:0000256" key="8">
    <source>
        <dbReference type="PROSITE-ProRule" id="PRU00646"/>
    </source>
</evidence>
<keyword evidence="4" id="KW-0967">Endosome</keyword>
<evidence type="ECO:0000256" key="9">
    <source>
        <dbReference type="SAM" id="Coils"/>
    </source>
</evidence>
<keyword evidence="9" id="KW-0175">Coiled coil</keyword>
<accession>A0A093LA88</accession>
<proteinExistence type="inferred from homology"/>
<dbReference type="GO" id="GO:0048306">
    <property type="term" value="F:calcium-dependent protein binding"/>
    <property type="evidence" value="ECO:0007669"/>
    <property type="project" value="UniProtKB-ARBA"/>
</dbReference>
<dbReference type="Gene3D" id="1.10.287.660">
    <property type="entry name" value="Helix hairpin bin"/>
    <property type="match status" value="1"/>
</dbReference>
<feature type="compositionally biased region" description="Pro residues" evidence="10">
    <location>
        <begin position="175"/>
        <end position="206"/>
    </location>
</feature>
<comment type="similarity">
    <text evidence="2">Belongs to the VPS37 family.</text>
</comment>
<dbReference type="AlphaFoldDB" id="A0A093LA88"/>
<dbReference type="InterPro" id="IPR029012">
    <property type="entry name" value="Helix_hairpin_bin_sf"/>
</dbReference>
<evidence type="ECO:0000256" key="6">
    <source>
        <dbReference type="ARBA" id="ARBA00023136"/>
    </source>
</evidence>
<dbReference type="InterPro" id="IPR009851">
    <property type="entry name" value="Mod_r"/>
</dbReference>
<evidence type="ECO:0000259" key="11">
    <source>
        <dbReference type="PROSITE" id="PS51314"/>
    </source>
</evidence>
<keyword evidence="6" id="KW-0472">Membrane</keyword>
<feature type="non-terminal residue" evidence="12">
    <location>
        <position position="212"/>
    </location>
</feature>
<dbReference type="GO" id="GO:0006612">
    <property type="term" value="P:protein targeting to membrane"/>
    <property type="evidence" value="ECO:0007669"/>
    <property type="project" value="TreeGrafter"/>
</dbReference>
<dbReference type="GO" id="GO:0016236">
    <property type="term" value="P:macroautophagy"/>
    <property type="evidence" value="ECO:0007669"/>
    <property type="project" value="UniProtKB-ARBA"/>
</dbReference>
<dbReference type="PANTHER" id="PTHR13678:SF8">
    <property type="entry name" value="VACUOLAR PROTEIN SORTING-ASSOCIATED PROTEIN 37C"/>
    <property type="match status" value="1"/>
</dbReference>
<dbReference type="InterPro" id="IPR037202">
    <property type="entry name" value="ESCRT_assembly_dom"/>
</dbReference>
<protein>
    <submittedName>
        <fullName evidence="12">Vacuolar protein sorting-associated protein 37C</fullName>
    </submittedName>
</protein>
<evidence type="ECO:0000313" key="13">
    <source>
        <dbReference type="Proteomes" id="UP000054232"/>
    </source>
</evidence>
<evidence type="ECO:0000256" key="2">
    <source>
        <dbReference type="ARBA" id="ARBA00007617"/>
    </source>
</evidence>
<keyword evidence="3 8" id="KW-0813">Transport</keyword>
<dbReference type="PANTHER" id="PTHR13678">
    <property type="entry name" value="VACUOLAR PROTEIN SORTING-ASSOCIATED PROTEIN 37"/>
    <property type="match status" value="1"/>
</dbReference>
<dbReference type="EMBL" id="KK568882">
    <property type="protein sequence ID" value="KFW06096.1"/>
    <property type="molecule type" value="Genomic_DNA"/>
</dbReference>
<feature type="region of interest" description="Disordered" evidence="10">
    <location>
        <begin position="156"/>
        <end position="212"/>
    </location>
</feature>
<reference evidence="12 13" key="1">
    <citation type="submission" date="2014-04" db="EMBL/GenBank/DDBJ databases">
        <title>Genome evolution of avian class.</title>
        <authorList>
            <person name="Zhang G."/>
            <person name="Li C."/>
        </authorList>
    </citation>
    <scope>NUCLEOTIDE SEQUENCE [LARGE SCALE GENOMIC DNA]</scope>
    <source>
        <strain evidence="12">BGI_N326</strain>
    </source>
</reference>
<dbReference type="FunFam" id="1.10.287.660:FF:000003">
    <property type="entry name" value="vacuolar protein sorting-associated protein 37B"/>
    <property type="match status" value="1"/>
</dbReference>
<dbReference type="GO" id="GO:0031902">
    <property type="term" value="C:late endosome membrane"/>
    <property type="evidence" value="ECO:0007669"/>
    <property type="project" value="UniProtKB-SubCell"/>
</dbReference>
<evidence type="ECO:0000256" key="3">
    <source>
        <dbReference type="ARBA" id="ARBA00022448"/>
    </source>
</evidence>
<dbReference type="PROSITE" id="PS51314">
    <property type="entry name" value="VPS37_C"/>
    <property type="match status" value="1"/>
</dbReference>
<dbReference type="GO" id="GO:0039702">
    <property type="term" value="P:viral budding via host ESCRT complex"/>
    <property type="evidence" value="ECO:0007669"/>
    <property type="project" value="UniProtKB-ARBA"/>
</dbReference>
<dbReference type="Pfam" id="PF07200">
    <property type="entry name" value="Mod_r"/>
    <property type="match status" value="1"/>
</dbReference>
<feature type="coiled-coil region" evidence="9">
    <location>
        <begin position="5"/>
        <end position="121"/>
    </location>
</feature>
<feature type="compositionally biased region" description="Basic and acidic residues" evidence="10">
    <location>
        <begin position="156"/>
        <end position="168"/>
    </location>
</feature>
<keyword evidence="13" id="KW-1185">Reference proteome</keyword>
<dbReference type="GO" id="GO:0043162">
    <property type="term" value="P:ubiquitin-dependent protein catabolic process via the multivesicular body sorting pathway"/>
    <property type="evidence" value="ECO:0007669"/>
    <property type="project" value="TreeGrafter"/>
</dbReference>
<gene>
    <name evidence="12" type="ORF">N326_10620</name>
</gene>
<dbReference type="GO" id="GO:0036258">
    <property type="term" value="P:multivesicular body assembly"/>
    <property type="evidence" value="ECO:0007669"/>
    <property type="project" value="UniProtKB-ARBA"/>
</dbReference>